<feature type="compositionally biased region" description="Polar residues" evidence="1">
    <location>
        <begin position="307"/>
        <end position="327"/>
    </location>
</feature>
<evidence type="ECO:0000313" key="3">
    <source>
        <dbReference type="WBParaSite" id="L893_g20286.t1"/>
    </source>
</evidence>
<feature type="compositionally biased region" description="Polar residues" evidence="1">
    <location>
        <begin position="444"/>
        <end position="453"/>
    </location>
</feature>
<proteinExistence type="predicted"/>
<organism evidence="2 3">
    <name type="scientific">Steinernema glaseri</name>
    <dbReference type="NCBI Taxonomy" id="37863"/>
    <lineage>
        <taxon>Eukaryota</taxon>
        <taxon>Metazoa</taxon>
        <taxon>Ecdysozoa</taxon>
        <taxon>Nematoda</taxon>
        <taxon>Chromadorea</taxon>
        <taxon>Rhabditida</taxon>
        <taxon>Tylenchina</taxon>
        <taxon>Panagrolaimomorpha</taxon>
        <taxon>Strongyloidoidea</taxon>
        <taxon>Steinernematidae</taxon>
        <taxon>Steinernema</taxon>
    </lineage>
</organism>
<feature type="region of interest" description="Disordered" evidence="1">
    <location>
        <begin position="179"/>
        <end position="289"/>
    </location>
</feature>
<sequence length="517" mass="57751">MSESFTGLVFVLSVDSQAQTFKYWNLIYGEYGTSHVDPNIPVAAFYWLTGYFDKAAPCDLYGYEYTTELDGFEFSQGKAVLRGPVYFPPDPALGESYGYCAYSPTLGLVAMSPGPIETKRMMFEQLAGCEVSASVQLVNDADEDGAYHHGTIFAIAEFLSFVDISEEKKEQMPETWYPNVQESYGQPSREHAQSHAPPVDQVPVQPDVGRRVVGHPPQPTETPMKPAQPLQQGMREPHRGPSYEAQAPAYPEPGRRVVGQPPQSKENHMGPAYPSMRQAEPPRVPAQPYGAQVPAYPEPVRRVVGQPPQSNETPMKQAQPLQQGMHQNESHRGPSYEAQVPVHPHAGRRVVGQPPQSNENHMGSAHPSMQPPRIPAQPYGAQVPAYPEPGRRVVGQPPQPTETPMKPAQPHHQEMRQSEHHRGSSYEAQVPVHPHAGRRVVGQPPQSTETSMKPAQPHHQGTRERRDPSKQPISVDTLAECFSMLRMLQANEEFMSLLSRHRHDKSMFDRLLKRYLK</sequence>
<feature type="compositionally biased region" description="Low complexity" evidence="1">
    <location>
        <begin position="197"/>
        <end position="207"/>
    </location>
</feature>
<dbReference type="WBParaSite" id="L893_g20286.t1">
    <property type="protein sequence ID" value="L893_g20286.t1"/>
    <property type="gene ID" value="L893_g20286"/>
</dbReference>
<keyword evidence="2" id="KW-1185">Reference proteome</keyword>
<dbReference type="AlphaFoldDB" id="A0A1I7YVW0"/>
<reference evidence="3" key="1">
    <citation type="submission" date="2016-11" db="UniProtKB">
        <authorList>
            <consortium name="WormBaseParasite"/>
        </authorList>
    </citation>
    <scope>IDENTIFICATION</scope>
</reference>
<feature type="compositionally biased region" description="Basic and acidic residues" evidence="1">
    <location>
        <begin position="411"/>
        <end position="424"/>
    </location>
</feature>
<feature type="region of interest" description="Disordered" evidence="1">
    <location>
        <begin position="304"/>
        <end position="473"/>
    </location>
</feature>
<evidence type="ECO:0000313" key="2">
    <source>
        <dbReference type="Proteomes" id="UP000095287"/>
    </source>
</evidence>
<accession>A0A1I7YVW0</accession>
<protein>
    <submittedName>
        <fullName evidence="3">Trithorax group protein osa</fullName>
    </submittedName>
</protein>
<name>A0A1I7YVW0_9BILA</name>
<evidence type="ECO:0000256" key="1">
    <source>
        <dbReference type="SAM" id="MobiDB-lite"/>
    </source>
</evidence>
<dbReference type="Proteomes" id="UP000095287">
    <property type="component" value="Unplaced"/>
</dbReference>